<dbReference type="SMART" id="SM00829">
    <property type="entry name" value="PKS_ER"/>
    <property type="match status" value="1"/>
</dbReference>
<feature type="chain" id="PRO_5045122124" evidence="1">
    <location>
        <begin position="17"/>
        <end position="371"/>
    </location>
</feature>
<dbReference type="InterPro" id="IPR051397">
    <property type="entry name" value="Zn-ADH-like_protein"/>
</dbReference>
<dbReference type="EMBL" id="JBBJCI010000023">
    <property type="protein sequence ID" value="KAK7254623.1"/>
    <property type="molecule type" value="Genomic_DNA"/>
</dbReference>
<accession>A0ABR1GFE9</accession>
<dbReference type="PANTHER" id="PTHR43677">
    <property type="entry name" value="SHORT-CHAIN DEHYDROGENASE/REDUCTASE"/>
    <property type="match status" value="1"/>
</dbReference>
<comment type="caution">
    <text evidence="3">The sequence shown here is derived from an EMBL/GenBank/DDBJ whole genome shotgun (WGS) entry which is preliminary data.</text>
</comment>
<dbReference type="InterPro" id="IPR036291">
    <property type="entry name" value="NAD(P)-bd_dom_sf"/>
</dbReference>
<evidence type="ECO:0000313" key="4">
    <source>
        <dbReference type="Proteomes" id="UP001363151"/>
    </source>
</evidence>
<dbReference type="InterPro" id="IPR011032">
    <property type="entry name" value="GroES-like_sf"/>
</dbReference>
<dbReference type="InterPro" id="IPR020843">
    <property type="entry name" value="ER"/>
</dbReference>
<feature type="domain" description="Enoyl reductase (ER)" evidence="2">
    <location>
        <begin position="30"/>
        <end position="368"/>
    </location>
</feature>
<organism evidence="3 4">
    <name type="scientific">Aureococcus anophagefferens</name>
    <name type="common">Harmful bloom alga</name>
    <dbReference type="NCBI Taxonomy" id="44056"/>
    <lineage>
        <taxon>Eukaryota</taxon>
        <taxon>Sar</taxon>
        <taxon>Stramenopiles</taxon>
        <taxon>Ochrophyta</taxon>
        <taxon>Pelagophyceae</taxon>
        <taxon>Pelagomonadales</taxon>
        <taxon>Pelagomonadaceae</taxon>
        <taxon>Aureococcus</taxon>
    </lineage>
</organism>
<keyword evidence="1" id="KW-0732">Signal</keyword>
<dbReference type="Pfam" id="PF13602">
    <property type="entry name" value="ADH_zinc_N_2"/>
    <property type="match status" value="1"/>
</dbReference>
<dbReference type="InterPro" id="IPR013154">
    <property type="entry name" value="ADH-like_N"/>
</dbReference>
<proteinExistence type="predicted"/>
<dbReference type="Pfam" id="PF08240">
    <property type="entry name" value="ADH_N"/>
    <property type="match status" value="1"/>
</dbReference>
<evidence type="ECO:0000259" key="2">
    <source>
        <dbReference type="SMART" id="SM00829"/>
    </source>
</evidence>
<name>A0ABR1GFE9_AURAN</name>
<dbReference type="Proteomes" id="UP001363151">
    <property type="component" value="Unassembled WGS sequence"/>
</dbReference>
<dbReference type="PANTHER" id="PTHR43677:SF4">
    <property type="entry name" value="QUINONE OXIDOREDUCTASE-LIKE PROTEIN 2"/>
    <property type="match status" value="1"/>
</dbReference>
<evidence type="ECO:0000313" key="3">
    <source>
        <dbReference type="EMBL" id="KAK7254623.1"/>
    </source>
</evidence>
<evidence type="ECO:0000256" key="1">
    <source>
        <dbReference type="SAM" id="SignalP"/>
    </source>
</evidence>
<dbReference type="Gene3D" id="3.90.180.10">
    <property type="entry name" value="Medium-chain alcohol dehydrogenases, catalytic domain"/>
    <property type="match status" value="1"/>
</dbReference>
<protein>
    <submittedName>
        <fullName evidence="3">Synaptic vesicle membrane protein VAT-1</fullName>
    </submittedName>
</protein>
<dbReference type="SUPFAM" id="SSF50129">
    <property type="entry name" value="GroES-like"/>
    <property type="match status" value="1"/>
</dbReference>
<sequence length="371" mass="39329">MRTLLLASAVVVWCGALRQTRRVWRSRQLGSIDNLELEEIQIAEALAPDCARVRVGAIGLNFADVFSVLGLYAAFSEQPPLSVAGLEFAGTVEEAGAACGYAVGDRVFGFTRFGAFADSVTQRGKLLRPTPAGWTDAEAAALLVQGLTAYYGLAKLGAATAGSRVLVHSAAGGVGMLSLEICAALGCDAVGVVSSDAKKAAIHARFPAEVADGRFKVLVRPARPDRAYRDHLRHVPRFDVVLESLGGPWFSEALDRLAPMGRLVHFGATHSYGAAAGGPLKWLSLVPSYLRRPMVDPGELTSANRAVFGFNLIWLTEREDVLEAALAELLDCAGGRPPCLDGAAFHFDDLPGALKHLQSGKTTGKVVVRVP</sequence>
<keyword evidence="4" id="KW-1185">Reference proteome</keyword>
<gene>
    <name evidence="3" type="ORF">SO694_00010256</name>
</gene>
<dbReference type="SUPFAM" id="SSF51735">
    <property type="entry name" value="NAD(P)-binding Rossmann-fold domains"/>
    <property type="match status" value="1"/>
</dbReference>
<reference evidence="3 4" key="1">
    <citation type="submission" date="2024-03" db="EMBL/GenBank/DDBJ databases">
        <title>Aureococcus anophagefferens CCMP1851 and Kratosvirus quantuckense: Draft genome of a second virus-susceptible host strain in the model system.</title>
        <authorList>
            <person name="Chase E."/>
            <person name="Truchon A.R."/>
            <person name="Schepens W."/>
            <person name="Wilhelm S.W."/>
        </authorList>
    </citation>
    <scope>NUCLEOTIDE SEQUENCE [LARGE SCALE GENOMIC DNA]</scope>
    <source>
        <strain evidence="3 4">CCMP1851</strain>
    </source>
</reference>
<feature type="signal peptide" evidence="1">
    <location>
        <begin position="1"/>
        <end position="16"/>
    </location>
</feature>